<gene>
    <name evidence="1" type="ORF">Amon02_000744700</name>
</gene>
<dbReference type="EMBL" id="BSXS01006192">
    <property type="protein sequence ID" value="GME85197.1"/>
    <property type="molecule type" value="Genomic_DNA"/>
</dbReference>
<evidence type="ECO:0000313" key="1">
    <source>
        <dbReference type="EMBL" id="GME85197.1"/>
    </source>
</evidence>
<proteinExistence type="predicted"/>
<keyword evidence="2" id="KW-1185">Reference proteome</keyword>
<name>A0ACB5TCC4_AMBMO</name>
<evidence type="ECO:0000313" key="2">
    <source>
        <dbReference type="Proteomes" id="UP001165064"/>
    </source>
</evidence>
<dbReference type="Proteomes" id="UP001165064">
    <property type="component" value="Unassembled WGS sequence"/>
</dbReference>
<comment type="caution">
    <text evidence="1">The sequence shown here is derived from an EMBL/GenBank/DDBJ whole genome shotgun (WGS) entry which is preliminary data.</text>
</comment>
<protein>
    <submittedName>
        <fullName evidence="1">Unnamed protein product</fullName>
    </submittedName>
</protein>
<reference evidence="1" key="1">
    <citation type="submission" date="2023-04" db="EMBL/GenBank/DDBJ databases">
        <title>Ambrosiozyma monospora NBRC 10751.</title>
        <authorList>
            <person name="Ichikawa N."/>
            <person name="Sato H."/>
            <person name="Tonouchi N."/>
        </authorList>
    </citation>
    <scope>NUCLEOTIDE SEQUENCE</scope>
    <source>
        <strain evidence="1">NBRC 10751</strain>
    </source>
</reference>
<organism evidence="1 2">
    <name type="scientific">Ambrosiozyma monospora</name>
    <name type="common">Yeast</name>
    <name type="synonym">Endomycopsis monosporus</name>
    <dbReference type="NCBI Taxonomy" id="43982"/>
    <lineage>
        <taxon>Eukaryota</taxon>
        <taxon>Fungi</taxon>
        <taxon>Dikarya</taxon>
        <taxon>Ascomycota</taxon>
        <taxon>Saccharomycotina</taxon>
        <taxon>Pichiomycetes</taxon>
        <taxon>Pichiales</taxon>
        <taxon>Pichiaceae</taxon>
        <taxon>Ambrosiozyma</taxon>
    </lineage>
</organism>
<accession>A0ACB5TCC4</accession>
<sequence length="280" mass="31584">MSWSPLPKFSYGKVVKPFTPLDNPSISTNKRYSDNLKNIYPGDLVYIFETCATYRQWARGYLISQLNPSDFSLANVSLDVVPETKIDIVIFPMSHVQILREVEIVTTDEAVQKITSEHGMHMYGNDASDQYSLTSSNLGGGISSKKSQRPALPTNDYALSIKSLLDEIEAALKSLNVHIFALYTRGDLTYFKKMIRLFDELEEIKFNFKYSLLTKEESKRAKKKTANLLTLISKIVAAQGGKKSAKDVAGYESILARDDKTGELFVPAKEDYHIPFPYHC</sequence>